<organism evidence="2 3">
    <name type="scientific">Liquidambar formosana</name>
    <name type="common">Formosan gum</name>
    <dbReference type="NCBI Taxonomy" id="63359"/>
    <lineage>
        <taxon>Eukaryota</taxon>
        <taxon>Viridiplantae</taxon>
        <taxon>Streptophyta</taxon>
        <taxon>Embryophyta</taxon>
        <taxon>Tracheophyta</taxon>
        <taxon>Spermatophyta</taxon>
        <taxon>Magnoliopsida</taxon>
        <taxon>eudicotyledons</taxon>
        <taxon>Gunneridae</taxon>
        <taxon>Pentapetalae</taxon>
        <taxon>Saxifragales</taxon>
        <taxon>Altingiaceae</taxon>
        <taxon>Liquidambar</taxon>
    </lineage>
</organism>
<sequence length="211" mass="22750">MEKTNLLVHIKDGDCKAIENASERDELSPMVEGPSNTGANVGAMAPATPIVYSPWMKATRRTHRVLPQRSLREHTKVRETDQGSGSRFAVLSNNGASEDNMHDHNAVVSIIVQKEVTGGAFRYSAKEKGKNSSSSGKNVGNRYNPTPKGLHPTGDVATLRPTQVNTPTGQSSSLISLPITLEPFEFSTSYILLASILLKKGYIFLGAVSLS</sequence>
<gene>
    <name evidence="2" type="ORF">L1049_024853</name>
</gene>
<dbReference type="Proteomes" id="UP001415857">
    <property type="component" value="Unassembled WGS sequence"/>
</dbReference>
<evidence type="ECO:0000313" key="2">
    <source>
        <dbReference type="EMBL" id="KAK9285654.1"/>
    </source>
</evidence>
<comment type="caution">
    <text evidence="2">The sequence shown here is derived from an EMBL/GenBank/DDBJ whole genome shotgun (WGS) entry which is preliminary data.</text>
</comment>
<dbReference type="AlphaFoldDB" id="A0AAP0WYS7"/>
<accession>A0AAP0WYS7</accession>
<evidence type="ECO:0000313" key="3">
    <source>
        <dbReference type="Proteomes" id="UP001415857"/>
    </source>
</evidence>
<feature type="compositionally biased region" description="Low complexity" evidence="1">
    <location>
        <begin position="131"/>
        <end position="141"/>
    </location>
</feature>
<keyword evidence="3" id="KW-1185">Reference proteome</keyword>
<feature type="region of interest" description="Disordered" evidence="1">
    <location>
        <begin position="23"/>
        <end position="42"/>
    </location>
</feature>
<feature type="region of interest" description="Disordered" evidence="1">
    <location>
        <begin position="123"/>
        <end position="151"/>
    </location>
</feature>
<name>A0AAP0WYS7_LIQFO</name>
<dbReference type="EMBL" id="JBBPBK010000005">
    <property type="protein sequence ID" value="KAK9285654.1"/>
    <property type="molecule type" value="Genomic_DNA"/>
</dbReference>
<protein>
    <submittedName>
        <fullName evidence="2">Uncharacterized protein</fullName>
    </submittedName>
</protein>
<evidence type="ECO:0000256" key="1">
    <source>
        <dbReference type="SAM" id="MobiDB-lite"/>
    </source>
</evidence>
<reference evidence="2 3" key="1">
    <citation type="journal article" date="2024" name="Plant J.">
        <title>Genome sequences and population genomics reveal climatic adaptation and genomic divergence between two closely related sweetgum species.</title>
        <authorList>
            <person name="Xu W.Q."/>
            <person name="Ren C.Q."/>
            <person name="Zhang X.Y."/>
            <person name="Comes H.P."/>
            <person name="Liu X.H."/>
            <person name="Li Y.G."/>
            <person name="Kettle C.J."/>
            <person name="Jalonen R."/>
            <person name="Gaisberger H."/>
            <person name="Ma Y.Z."/>
            <person name="Qiu Y.X."/>
        </authorList>
    </citation>
    <scope>NUCLEOTIDE SEQUENCE [LARGE SCALE GENOMIC DNA]</scope>
    <source>
        <strain evidence="2">Hangzhou</strain>
    </source>
</reference>
<proteinExistence type="predicted"/>